<evidence type="ECO:0000313" key="1">
    <source>
        <dbReference type="EMBL" id="RNA08189.1"/>
    </source>
</evidence>
<gene>
    <name evidence="1" type="ORF">BpHYR1_038957</name>
</gene>
<dbReference type="AlphaFoldDB" id="A0A3M7QAC3"/>
<accession>A0A3M7QAC3</accession>
<evidence type="ECO:0000313" key="2">
    <source>
        <dbReference type="Proteomes" id="UP000276133"/>
    </source>
</evidence>
<name>A0A3M7QAC3_BRAPC</name>
<protein>
    <submittedName>
        <fullName evidence="1">Uncharacterized protein</fullName>
    </submittedName>
</protein>
<dbReference type="EMBL" id="REGN01006824">
    <property type="protein sequence ID" value="RNA08189.1"/>
    <property type="molecule type" value="Genomic_DNA"/>
</dbReference>
<comment type="caution">
    <text evidence="1">The sequence shown here is derived from an EMBL/GenBank/DDBJ whole genome shotgun (WGS) entry which is preliminary data.</text>
</comment>
<proteinExistence type="predicted"/>
<organism evidence="1 2">
    <name type="scientific">Brachionus plicatilis</name>
    <name type="common">Marine rotifer</name>
    <name type="synonym">Brachionus muelleri</name>
    <dbReference type="NCBI Taxonomy" id="10195"/>
    <lineage>
        <taxon>Eukaryota</taxon>
        <taxon>Metazoa</taxon>
        <taxon>Spiralia</taxon>
        <taxon>Gnathifera</taxon>
        <taxon>Rotifera</taxon>
        <taxon>Eurotatoria</taxon>
        <taxon>Monogononta</taxon>
        <taxon>Pseudotrocha</taxon>
        <taxon>Ploima</taxon>
        <taxon>Brachionidae</taxon>
        <taxon>Brachionus</taxon>
    </lineage>
</organism>
<sequence length="62" mass="7433">MMLLIEYLRGGNKILSKISLLFSKKNQIQFSYRICMSQRLFLQIKHYDQLKIFGNIYKSTLD</sequence>
<keyword evidence="2" id="KW-1185">Reference proteome</keyword>
<reference evidence="1 2" key="1">
    <citation type="journal article" date="2018" name="Sci. Rep.">
        <title>Genomic signatures of local adaptation to the degree of environmental predictability in rotifers.</title>
        <authorList>
            <person name="Franch-Gras L."/>
            <person name="Hahn C."/>
            <person name="Garcia-Roger E.M."/>
            <person name="Carmona M.J."/>
            <person name="Serra M."/>
            <person name="Gomez A."/>
        </authorList>
    </citation>
    <scope>NUCLEOTIDE SEQUENCE [LARGE SCALE GENOMIC DNA]</scope>
    <source>
        <strain evidence="1">HYR1</strain>
    </source>
</reference>
<dbReference type="Proteomes" id="UP000276133">
    <property type="component" value="Unassembled WGS sequence"/>
</dbReference>